<dbReference type="GO" id="GO:0004222">
    <property type="term" value="F:metalloendopeptidase activity"/>
    <property type="evidence" value="ECO:0007669"/>
    <property type="project" value="InterPro"/>
</dbReference>
<keyword evidence="4" id="KW-0732">Signal</keyword>
<evidence type="ECO:0000256" key="2">
    <source>
        <dbReference type="ARBA" id="ARBA00007261"/>
    </source>
</evidence>
<dbReference type="InterPro" id="IPR007863">
    <property type="entry name" value="Peptidase_M16_C"/>
</dbReference>
<evidence type="ECO:0000259" key="6">
    <source>
        <dbReference type="Pfam" id="PF05193"/>
    </source>
</evidence>
<dbReference type="GO" id="GO:0006508">
    <property type="term" value="P:proteolysis"/>
    <property type="evidence" value="ECO:0007669"/>
    <property type="project" value="InterPro"/>
</dbReference>
<sequence>MPSVLRSLLVAALLTFGVAVSAGAAPAQNIFRLQNGLTVLVREDHRFPLASVRLYVKAGSAWERPEEAGISHLLEHMVFKGSKTRPEGVDKALESAGGYLNASTSYDQTIYLTDLPAARWKTAMEAVRDLAFDPLLRQADLDAEREVVLAEMKQRGDNPYTKLLHATFAGALKGTPYERPVIGLEQTLRAATPDSIRAYIERRYDPRDMLLVVAGDVQAAAVAAEAETLFGGYTNRNVAEAAEKYNPRDLARGLQVEVQKGPWNKAYVGVVFPLPGAGAARLPAADVLAHILGGDDTSILARKLRLEQPVADDVQASAMSFERVGVFAIMAQLDADKLDAFFRDLSGILANVKASDFSDAEIERAKLNLEDNFLRAQETVSGIADVHGDLYFSDPSDPDGSHYLTTIRDVNRAQLQAVIDDWLHPRAMSVVVLAPEKSGVTVAGVTKDVADAWPAAAQSVESGVKASAADKDEEALKPEVLDLGQGRTLILLPDTSLPYVSATLIFPGGDLLVDKDKEGLASVTADVLTSGTVGKTHAELIAYLSDRAAGLGGAAGALSFSLGLDAPSRYGKDVFELLLDVLTQPAFRQEDVERVKREHLASIASQEEDIMGLMSRNLRSFLFPGSVYGLRVDGTPDSVSRLTRDDLLAFWHKQAAQPWVLSVAGDFDRSAVTDFAKALPEPSAKRVESSAPAWTDAEELKLTLPGRAQAAYMMLFPTVDTSNPDSAALRLLAASLDGFGGLLFQELREKRSLGYSVSPVNWAGEDTGFLAFLVIASPENLPQARQAFEDITRRLRDDLLPEATLDRAKAMLEAGYYRSLQRRAGRADAAAANVLRGRPLDFAKQRLEELKKLAPEDLQAVARKYLEPDRAYIIQVTP</sequence>
<dbReference type="Pfam" id="PF00675">
    <property type="entry name" value="Peptidase_M16"/>
    <property type="match status" value="1"/>
</dbReference>
<reference evidence="7" key="1">
    <citation type="journal article" date="2021" name="PeerJ">
        <title>Extensive microbial diversity within the chicken gut microbiome revealed by metagenomics and culture.</title>
        <authorList>
            <person name="Gilroy R."/>
            <person name="Ravi A."/>
            <person name="Getino M."/>
            <person name="Pursley I."/>
            <person name="Horton D.L."/>
            <person name="Alikhan N.F."/>
            <person name="Baker D."/>
            <person name="Gharbi K."/>
            <person name="Hall N."/>
            <person name="Watson M."/>
            <person name="Adriaenssens E.M."/>
            <person name="Foster-Nyarko E."/>
            <person name="Jarju S."/>
            <person name="Secka A."/>
            <person name="Antonio M."/>
            <person name="Oren A."/>
            <person name="Chaudhuri R.R."/>
            <person name="La Ragione R."/>
            <person name="Hildebrand F."/>
            <person name="Pallen M.J."/>
        </authorList>
    </citation>
    <scope>NUCLEOTIDE SEQUENCE</scope>
    <source>
        <strain evidence="7">CHK186-16707</strain>
    </source>
</reference>
<dbReference type="InterPro" id="IPR011765">
    <property type="entry name" value="Pept_M16_N"/>
</dbReference>
<evidence type="ECO:0000313" key="8">
    <source>
        <dbReference type="Proteomes" id="UP000824225"/>
    </source>
</evidence>
<evidence type="ECO:0000313" key="7">
    <source>
        <dbReference type="EMBL" id="HJA08166.1"/>
    </source>
</evidence>
<gene>
    <name evidence="7" type="ORF">H9962_03090</name>
</gene>
<evidence type="ECO:0000256" key="4">
    <source>
        <dbReference type="SAM" id="SignalP"/>
    </source>
</evidence>
<dbReference type="Pfam" id="PF05193">
    <property type="entry name" value="Peptidase_M16_C"/>
    <property type="match status" value="2"/>
</dbReference>
<comment type="cofactor">
    <cofactor evidence="1">
        <name>Zn(2+)</name>
        <dbReference type="ChEBI" id="CHEBI:29105"/>
    </cofactor>
</comment>
<name>A0A9D2HDI8_9BACT</name>
<dbReference type="Gene3D" id="3.30.830.10">
    <property type="entry name" value="Metalloenzyme, LuxS/M16 peptidase-like"/>
    <property type="match status" value="4"/>
</dbReference>
<dbReference type="SUPFAM" id="SSF63411">
    <property type="entry name" value="LuxS/MPP-like metallohydrolase"/>
    <property type="match status" value="4"/>
</dbReference>
<dbReference type="InterPro" id="IPR011249">
    <property type="entry name" value="Metalloenz_LuxS/M16"/>
</dbReference>
<dbReference type="EMBL" id="DXAN01000006">
    <property type="protein sequence ID" value="HJA08166.1"/>
    <property type="molecule type" value="Genomic_DNA"/>
</dbReference>
<comment type="caution">
    <text evidence="7">The sequence shown here is derived from an EMBL/GenBank/DDBJ whole genome shotgun (WGS) entry which is preliminary data.</text>
</comment>
<dbReference type="InterPro" id="IPR050361">
    <property type="entry name" value="MPP/UQCRC_Complex"/>
</dbReference>
<evidence type="ECO:0000256" key="1">
    <source>
        <dbReference type="ARBA" id="ARBA00001947"/>
    </source>
</evidence>
<feature type="signal peptide" evidence="4">
    <location>
        <begin position="1"/>
        <end position="24"/>
    </location>
</feature>
<proteinExistence type="inferred from homology"/>
<reference evidence="7" key="2">
    <citation type="submission" date="2021-04" db="EMBL/GenBank/DDBJ databases">
        <authorList>
            <person name="Gilroy R."/>
        </authorList>
    </citation>
    <scope>NUCLEOTIDE SEQUENCE</scope>
    <source>
        <strain evidence="7">CHK186-16707</strain>
    </source>
</reference>
<feature type="domain" description="Peptidase M16 C-terminal" evidence="6">
    <location>
        <begin position="642"/>
        <end position="812"/>
    </location>
</feature>
<protein>
    <submittedName>
        <fullName evidence="7">Insulinase family protein</fullName>
    </submittedName>
</protein>
<dbReference type="GO" id="GO:0046872">
    <property type="term" value="F:metal ion binding"/>
    <property type="evidence" value="ECO:0007669"/>
    <property type="project" value="InterPro"/>
</dbReference>
<organism evidence="7 8">
    <name type="scientific">Candidatus Mailhella merdigallinarum</name>
    <dbReference type="NCBI Taxonomy" id="2838658"/>
    <lineage>
        <taxon>Bacteria</taxon>
        <taxon>Pseudomonadati</taxon>
        <taxon>Thermodesulfobacteriota</taxon>
        <taxon>Desulfovibrionia</taxon>
        <taxon>Desulfovibrionales</taxon>
        <taxon>Desulfovibrionaceae</taxon>
        <taxon>Mailhella</taxon>
    </lineage>
</organism>
<dbReference type="PANTHER" id="PTHR11851">
    <property type="entry name" value="METALLOPROTEASE"/>
    <property type="match status" value="1"/>
</dbReference>
<evidence type="ECO:0000256" key="3">
    <source>
        <dbReference type="RuleBase" id="RU004447"/>
    </source>
</evidence>
<dbReference type="AlphaFoldDB" id="A0A9D2HDI8"/>
<feature type="domain" description="Peptidase M16 C-terminal" evidence="6">
    <location>
        <begin position="191"/>
        <end position="369"/>
    </location>
</feature>
<comment type="similarity">
    <text evidence="2 3">Belongs to the peptidase M16 family.</text>
</comment>
<dbReference type="PROSITE" id="PS00143">
    <property type="entry name" value="INSULINASE"/>
    <property type="match status" value="1"/>
</dbReference>
<dbReference type="Proteomes" id="UP000824225">
    <property type="component" value="Unassembled WGS sequence"/>
</dbReference>
<dbReference type="InterPro" id="IPR001431">
    <property type="entry name" value="Pept_M16_Zn_BS"/>
</dbReference>
<dbReference type="PANTHER" id="PTHR11851:SF49">
    <property type="entry name" value="MITOCHONDRIAL-PROCESSING PEPTIDASE SUBUNIT ALPHA"/>
    <property type="match status" value="1"/>
</dbReference>
<feature type="chain" id="PRO_5038811566" evidence="4">
    <location>
        <begin position="25"/>
        <end position="878"/>
    </location>
</feature>
<evidence type="ECO:0000259" key="5">
    <source>
        <dbReference type="Pfam" id="PF00675"/>
    </source>
</evidence>
<feature type="domain" description="Peptidase M16 N-terminal" evidence="5">
    <location>
        <begin position="39"/>
        <end position="181"/>
    </location>
</feature>
<accession>A0A9D2HDI8</accession>